<protein>
    <submittedName>
        <fullName evidence="7">Threonine/homoserine/homoserine lactone efflux protein</fullName>
    </submittedName>
</protein>
<feature type="transmembrane region" description="Helical" evidence="6">
    <location>
        <begin position="39"/>
        <end position="62"/>
    </location>
</feature>
<evidence type="ECO:0000256" key="2">
    <source>
        <dbReference type="ARBA" id="ARBA00022475"/>
    </source>
</evidence>
<dbReference type="PANTHER" id="PTHR30086">
    <property type="entry name" value="ARGININE EXPORTER PROTEIN ARGO"/>
    <property type="match status" value="1"/>
</dbReference>
<proteinExistence type="predicted"/>
<keyword evidence="5 6" id="KW-0472">Membrane</keyword>
<sequence length="201" mass="21104">MLDNLAALIAASFLIALSPGPGTALVLRQSVRGRRSALATVAGMEVAVACWAVAAALGLSVLLTASEVAFHVLRITGALFLVYLGVKALLSAGGPGAEVVEELPSRAFRAGLVVNLANPKLGVFAISFLPQFVPAEEAGKGVLVLFALVWVLVDTAWYLVVVSVLHRIRGWLGRPRVRRVLERVSGGVLVALGVRLVLTPR</sequence>
<dbReference type="PANTHER" id="PTHR30086:SF20">
    <property type="entry name" value="ARGININE EXPORTER PROTEIN ARGO-RELATED"/>
    <property type="match status" value="1"/>
</dbReference>
<feature type="transmembrane region" description="Helical" evidence="6">
    <location>
        <begin position="68"/>
        <end position="86"/>
    </location>
</feature>
<comment type="subcellular location">
    <subcellularLocation>
        <location evidence="1">Cell membrane</location>
        <topology evidence="1">Multi-pass membrane protein</topology>
    </subcellularLocation>
</comment>
<name>A0A2T0TKV3_9PSEU</name>
<dbReference type="Pfam" id="PF01810">
    <property type="entry name" value="LysE"/>
    <property type="match status" value="1"/>
</dbReference>
<dbReference type="RefSeq" id="WP_106185390.1">
    <property type="nucleotide sequence ID" value="NZ_PVTF01000001.1"/>
</dbReference>
<dbReference type="GO" id="GO:0015171">
    <property type="term" value="F:amino acid transmembrane transporter activity"/>
    <property type="evidence" value="ECO:0007669"/>
    <property type="project" value="TreeGrafter"/>
</dbReference>
<evidence type="ECO:0000256" key="5">
    <source>
        <dbReference type="ARBA" id="ARBA00023136"/>
    </source>
</evidence>
<evidence type="ECO:0000256" key="4">
    <source>
        <dbReference type="ARBA" id="ARBA00022989"/>
    </source>
</evidence>
<keyword evidence="2" id="KW-1003">Cell membrane</keyword>
<evidence type="ECO:0000313" key="8">
    <source>
        <dbReference type="Proteomes" id="UP000239494"/>
    </source>
</evidence>
<dbReference type="GO" id="GO:0005886">
    <property type="term" value="C:plasma membrane"/>
    <property type="evidence" value="ECO:0007669"/>
    <property type="project" value="UniProtKB-SubCell"/>
</dbReference>
<evidence type="ECO:0000256" key="6">
    <source>
        <dbReference type="SAM" id="Phobius"/>
    </source>
</evidence>
<dbReference type="InterPro" id="IPR001123">
    <property type="entry name" value="LeuE-type"/>
</dbReference>
<keyword evidence="4 6" id="KW-1133">Transmembrane helix</keyword>
<dbReference type="OrthoDB" id="3175972at2"/>
<evidence type="ECO:0000256" key="3">
    <source>
        <dbReference type="ARBA" id="ARBA00022692"/>
    </source>
</evidence>
<dbReference type="EMBL" id="PVTF01000001">
    <property type="protein sequence ID" value="PRY46352.1"/>
    <property type="molecule type" value="Genomic_DNA"/>
</dbReference>
<dbReference type="Proteomes" id="UP000239494">
    <property type="component" value="Unassembled WGS sequence"/>
</dbReference>
<comment type="caution">
    <text evidence="7">The sequence shown here is derived from an EMBL/GenBank/DDBJ whole genome shotgun (WGS) entry which is preliminary data.</text>
</comment>
<evidence type="ECO:0000313" key="7">
    <source>
        <dbReference type="EMBL" id="PRY46352.1"/>
    </source>
</evidence>
<keyword evidence="3 6" id="KW-0812">Transmembrane</keyword>
<organism evidence="7 8">
    <name type="scientific">Umezawaea tangerina</name>
    <dbReference type="NCBI Taxonomy" id="84725"/>
    <lineage>
        <taxon>Bacteria</taxon>
        <taxon>Bacillati</taxon>
        <taxon>Actinomycetota</taxon>
        <taxon>Actinomycetes</taxon>
        <taxon>Pseudonocardiales</taxon>
        <taxon>Pseudonocardiaceae</taxon>
        <taxon>Umezawaea</taxon>
    </lineage>
</organism>
<gene>
    <name evidence="7" type="ORF">CLV43_101628</name>
</gene>
<reference evidence="7 8" key="1">
    <citation type="submission" date="2018-03" db="EMBL/GenBank/DDBJ databases">
        <title>Genomic Encyclopedia of Archaeal and Bacterial Type Strains, Phase II (KMG-II): from individual species to whole genera.</title>
        <authorList>
            <person name="Goeker M."/>
        </authorList>
    </citation>
    <scope>NUCLEOTIDE SEQUENCE [LARGE SCALE GENOMIC DNA]</scope>
    <source>
        <strain evidence="7 8">DSM 44720</strain>
    </source>
</reference>
<evidence type="ECO:0000256" key="1">
    <source>
        <dbReference type="ARBA" id="ARBA00004651"/>
    </source>
</evidence>
<feature type="transmembrane region" description="Helical" evidence="6">
    <location>
        <begin position="6"/>
        <end position="27"/>
    </location>
</feature>
<dbReference type="PIRSF" id="PIRSF006324">
    <property type="entry name" value="LeuE"/>
    <property type="match status" value="1"/>
</dbReference>
<dbReference type="AlphaFoldDB" id="A0A2T0TKV3"/>
<keyword evidence="8" id="KW-1185">Reference proteome</keyword>
<feature type="transmembrane region" description="Helical" evidence="6">
    <location>
        <begin position="107"/>
        <end position="129"/>
    </location>
</feature>
<feature type="transmembrane region" description="Helical" evidence="6">
    <location>
        <begin position="141"/>
        <end position="168"/>
    </location>
</feature>
<accession>A0A2T0TKV3</accession>